<evidence type="ECO:0000313" key="3">
    <source>
        <dbReference type="Proteomes" id="UP000008810"/>
    </source>
</evidence>
<evidence type="ECO:0000313" key="2">
    <source>
        <dbReference type="EnsemblPlants" id="PNT72869"/>
    </source>
</evidence>
<dbReference type="Proteomes" id="UP000008810">
    <property type="component" value="Chromosome 2"/>
</dbReference>
<dbReference type="EMBL" id="CM000881">
    <property type="protein sequence ID" value="PNT72869.1"/>
    <property type="molecule type" value="Genomic_DNA"/>
</dbReference>
<reference evidence="1 2" key="1">
    <citation type="journal article" date="2010" name="Nature">
        <title>Genome sequencing and analysis of the model grass Brachypodium distachyon.</title>
        <authorList>
            <consortium name="International Brachypodium Initiative"/>
        </authorList>
    </citation>
    <scope>NUCLEOTIDE SEQUENCE [LARGE SCALE GENOMIC DNA]</scope>
    <source>
        <strain evidence="1 2">Bd21</strain>
    </source>
</reference>
<sequence length="79" mass="9183">MGHPPAEFMILDVRFPWWVTLWVFVRSIHGAICTSRHDLLHAVVLMCPSLARTSSINRRCYSRKSTHSLVIFREIIFDG</sequence>
<dbReference type="EnsemblPlants" id="PNT72869">
    <property type="protein sequence ID" value="PNT72869"/>
    <property type="gene ID" value="BRADI_2g50065v3"/>
</dbReference>
<dbReference type="InParanoid" id="A0A2K2DF50"/>
<evidence type="ECO:0000313" key="1">
    <source>
        <dbReference type="EMBL" id="PNT72869.1"/>
    </source>
</evidence>
<accession>A0A2K2DF50</accession>
<dbReference type="Gramene" id="PNT72869">
    <property type="protein sequence ID" value="PNT72869"/>
    <property type="gene ID" value="BRADI_2g50065v3"/>
</dbReference>
<name>A0A2K2DF50_BRADI</name>
<organism evidence="1">
    <name type="scientific">Brachypodium distachyon</name>
    <name type="common">Purple false brome</name>
    <name type="synonym">Trachynia distachya</name>
    <dbReference type="NCBI Taxonomy" id="15368"/>
    <lineage>
        <taxon>Eukaryota</taxon>
        <taxon>Viridiplantae</taxon>
        <taxon>Streptophyta</taxon>
        <taxon>Embryophyta</taxon>
        <taxon>Tracheophyta</taxon>
        <taxon>Spermatophyta</taxon>
        <taxon>Magnoliopsida</taxon>
        <taxon>Liliopsida</taxon>
        <taxon>Poales</taxon>
        <taxon>Poaceae</taxon>
        <taxon>BOP clade</taxon>
        <taxon>Pooideae</taxon>
        <taxon>Stipodae</taxon>
        <taxon>Brachypodieae</taxon>
        <taxon>Brachypodium</taxon>
    </lineage>
</organism>
<protein>
    <submittedName>
        <fullName evidence="1 2">Uncharacterized protein</fullName>
    </submittedName>
</protein>
<reference evidence="2" key="3">
    <citation type="submission" date="2018-08" db="UniProtKB">
        <authorList>
            <consortium name="EnsemblPlants"/>
        </authorList>
    </citation>
    <scope>IDENTIFICATION</scope>
    <source>
        <strain evidence="2">cv. Bd21</strain>
    </source>
</reference>
<proteinExistence type="predicted"/>
<dbReference type="AlphaFoldDB" id="A0A2K2DF50"/>
<reference evidence="1" key="2">
    <citation type="submission" date="2017-06" db="EMBL/GenBank/DDBJ databases">
        <title>WGS assembly of Brachypodium distachyon.</title>
        <authorList>
            <consortium name="The International Brachypodium Initiative"/>
            <person name="Lucas S."/>
            <person name="Harmon-Smith M."/>
            <person name="Lail K."/>
            <person name="Tice H."/>
            <person name="Grimwood J."/>
            <person name="Bruce D."/>
            <person name="Barry K."/>
            <person name="Shu S."/>
            <person name="Lindquist E."/>
            <person name="Wang M."/>
            <person name="Pitluck S."/>
            <person name="Vogel J.P."/>
            <person name="Garvin D.F."/>
            <person name="Mockler T.C."/>
            <person name="Schmutz J."/>
            <person name="Rokhsar D."/>
            <person name="Bevan M.W."/>
        </authorList>
    </citation>
    <scope>NUCLEOTIDE SEQUENCE</scope>
    <source>
        <strain evidence="1">Bd21</strain>
    </source>
</reference>
<keyword evidence="3" id="KW-1185">Reference proteome</keyword>
<gene>
    <name evidence="1" type="ORF">BRADI_2g50065v3</name>
</gene>